<name>A0ABD1CRV4_CULPP</name>
<dbReference type="InterPro" id="IPR041645">
    <property type="entry name" value="ADAMTS_CR_2"/>
</dbReference>
<keyword evidence="7" id="KW-0325">Glycoprotein</keyword>
<dbReference type="InterPro" id="IPR024079">
    <property type="entry name" value="MetalloPept_cat_dom_sf"/>
</dbReference>
<dbReference type="InterPro" id="IPR001590">
    <property type="entry name" value="Peptidase_M12B"/>
</dbReference>
<dbReference type="GO" id="GO:0006508">
    <property type="term" value="P:proteolysis"/>
    <property type="evidence" value="ECO:0007669"/>
    <property type="project" value="UniProtKB-KW"/>
</dbReference>
<dbReference type="InterPro" id="IPR050439">
    <property type="entry name" value="ADAMTS_ADAMTS-like"/>
</dbReference>
<dbReference type="Gene3D" id="3.40.1620.60">
    <property type="match status" value="1"/>
</dbReference>
<keyword evidence="4" id="KW-0862">Zinc</keyword>
<comment type="caution">
    <text evidence="10">The sequence shown here is derived from an EMBL/GenBank/DDBJ whole genome shotgun (WGS) entry which is preliminary data.</text>
</comment>
<dbReference type="PANTHER" id="PTHR13723">
    <property type="entry name" value="ADAMTS A DISINTEGRIN AND METALLOPROTEASE WITH THROMBOSPONDIN MOTIFS PROTEASE"/>
    <property type="match status" value="1"/>
</dbReference>
<dbReference type="EMBL" id="JBEHCU010009977">
    <property type="protein sequence ID" value="KAL1378975.1"/>
    <property type="molecule type" value="Genomic_DNA"/>
</dbReference>
<evidence type="ECO:0000256" key="6">
    <source>
        <dbReference type="ARBA" id="ARBA00023157"/>
    </source>
</evidence>
<evidence type="ECO:0000259" key="9">
    <source>
        <dbReference type="PROSITE" id="PS50215"/>
    </source>
</evidence>
<evidence type="ECO:0000256" key="4">
    <source>
        <dbReference type="ARBA" id="ARBA00022833"/>
    </source>
</evidence>
<evidence type="ECO:0000256" key="5">
    <source>
        <dbReference type="ARBA" id="ARBA00023049"/>
    </source>
</evidence>
<evidence type="ECO:0000313" key="11">
    <source>
        <dbReference type="Proteomes" id="UP001562425"/>
    </source>
</evidence>
<keyword evidence="6" id="KW-1015">Disulfide bond</keyword>
<dbReference type="SUPFAM" id="SSF55486">
    <property type="entry name" value="Metalloproteases ('zincins'), catalytic domain"/>
    <property type="match status" value="1"/>
</dbReference>
<dbReference type="Gene3D" id="3.40.390.10">
    <property type="entry name" value="Collagenase (Catalytic Domain)"/>
    <property type="match status" value="1"/>
</dbReference>
<dbReference type="Proteomes" id="UP001562425">
    <property type="component" value="Unassembled WGS sequence"/>
</dbReference>
<gene>
    <name evidence="10" type="ORF">pipiens_015238</name>
</gene>
<proteinExistence type="predicted"/>
<evidence type="ECO:0000256" key="3">
    <source>
        <dbReference type="ARBA" id="ARBA00022801"/>
    </source>
</evidence>
<keyword evidence="5" id="KW-0482">Metalloprotease</keyword>
<dbReference type="GO" id="GO:0046872">
    <property type="term" value="F:metal ion binding"/>
    <property type="evidence" value="ECO:0007669"/>
    <property type="project" value="UniProtKB-KW"/>
</dbReference>
<evidence type="ECO:0000256" key="7">
    <source>
        <dbReference type="ARBA" id="ARBA00023180"/>
    </source>
</evidence>
<dbReference type="PROSITE" id="PS50215">
    <property type="entry name" value="ADAM_MEPRO"/>
    <property type="match status" value="1"/>
</dbReference>
<keyword evidence="2" id="KW-0479">Metal-binding</keyword>
<evidence type="ECO:0000313" key="10">
    <source>
        <dbReference type="EMBL" id="KAL1378975.1"/>
    </source>
</evidence>
<dbReference type="Pfam" id="PF17771">
    <property type="entry name" value="ADAMTS_CR_2"/>
    <property type="match status" value="1"/>
</dbReference>
<sequence>MFSLQIDEKNLHQFLKEHEKLLLFGENDAAAAVADFSVELRKSNILIDDSFAFIESYDNSTQLLDDSYQLVQQYADCFYRNDHAAFDLCEGGIQRFGSSSHVLIYRNRTTDSAAPSTNQTDENVIFEPDMAAYEPTFNEPRDRRNKRHISNIKVPDTLHVETAIFIDKDLYRHMSKNFPKNTEAHLIRFVLAMINGVQLLYNHPSLGRPINFILKRLEILHNDPKDLRRSSDIDVYLNSFCGWQRKLNPISDADPVHFDHAVILTGLDLYVVSKTGKVSNQVVGLAPVAGMCTMTSSCTINEGKHFESVFVVSHEIGHKTSQSVCLFDRGHVAPNLDHNVEGKLPGERFDADQQCMLKYGKDSIRSQSQNVADICRDLHCQRDRYTWTSHPALEGTACGTLMWCRSGVCVSKIPGLTIQSSGKHITAFKTIDKKTFIQGLKFASLKQDTARTLNSVPTWEAWGNPTECESGCLYGESGRLKEGSVGLRQYNRACRDKRNSCPGSNKKYETCIAKQCYNIARTTILEFANQICGRAKEFDSDILGMGLQKVADDAEDACKVFCETKSGTPKTKSWIFPDGTACRVQSADFDDYFYCIGGRCQRFPEANFYKADAYSRWRARNFEPVSYDRNSQLRLRKNQWEVKSGCHFNCMEKSKGIQIVASKMDIRTSIQLCTPNTIACDKMQSTYEYATRLCKRYQQKVRGLSGTGMQIAASVEDPDRSCRVACQDGFIRHRFYLVNGEQGHFPFGTRCNLDEPNRFCVNGKCLRFGEDDTPVNELYNSLAHLRAKRSLSRVRRHFEFYSPINITERINQEYLDNLIAHIDFEKTTGDVYEDSIDFRTPIYFSP</sequence>
<comment type="caution">
    <text evidence="8">Lacks conserved residue(s) required for the propagation of feature annotation.</text>
</comment>
<protein>
    <recommendedName>
        <fullName evidence="9">Peptidase M12B domain-containing protein</fullName>
    </recommendedName>
</protein>
<evidence type="ECO:0000256" key="8">
    <source>
        <dbReference type="PROSITE-ProRule" id="PRU00276"/>
    </source>
</evidence>
<dbReference type="PANTHER" id="PTHR13723:SF275">
    <property type="entry name" value="STALL, ISOFORM C"/>
    <property type="match status" value="1"/>
</dbReference>
<accession>A0ABD1CRV4</accession>
<keyword evidence="3" id="KW-0378">Hydrolase</keyword>
<reference evidence="10 11" key="1">
    <citation type="submission" date="2024-05" db="EMBL/GenBank/DDBJ databases">
        <title>Culex pipiens pipiens assembly and annotation.</title>
        <authorList>
            <person name="Alout H."/>
            <person name="Durand T."/>
        </authorList>
    </citation>
    <scope>NUCLEOTIDE SEQUENCE [LARGE SCALE GENOMIC DNA]</scope>
    <source>
        <strain evidence="10">HA-2024</strain>
        <tissue evidence="10">Whole body</tissue>
    </source>
</reference>
<keyword evidence="11" id="KW-1185">Reference proteome</keyword>
<evidence type="ECO:0000256" key="1">
    <source>
        <dbReference type="ARBA" id="ARBA00022670"/>
    </source>
</evidence>
<keyword evidence="1" id="KW-0645">Protease</keyword>
<evidence type="ECO:0000256" key="2">
    <source>
        <dbReference type="ARBA" id="ARBA00022723"/>
    </source>
</evidence>
<dbReference type="GO" id="GO:0008237">
    <property type="term" value="F:metallopeptidase activity"/>
    <property type="evidence" value="ECO:0007669"/>
    <property type="project" value="UniProtKB-KW"/>
</dbReference>
<dbReference type="Pfam" id="PF01421">
    <property type="entry name" value="Reprolysin"/>
    <property type="match status" value="1"/>
</dbReference>
<feature type="domain" description="Peptidase M12B" evidence="9">
    <location>
        <begin position="158"/>
        <end position="375"/>
    </location>
</feature>
<organism evidence="10 11">
    <name type="scientific">Culex pipiens pipiens</name>
    <name type="common">Northern house mosquito</name>
    <dbReference type="NCBI Taxonomy" id="38569"/>
    <lineage>
        <taxon>Eukaryota</taxon>
        <taxon>Metazoa</taxon>
        <taxon>Ecdysozoa</taxon>
        <taxon>Arthropoda</taxon>
        <taxon>Hexapoda</taxon>
        <taxon>Insecta</taxon>
        <taxon>Pterygota</taxon>
        <taxon>Neoptera</taxon>
        <taxon>Endopterygota</taxon>
        <taxon>Diptera</taxon>
        <taxon>Nematocera</taxon>
        <taxon>Culicoidea</taxon>
        <taxon>Culicidae</taxon>
        <taxon>Culicinae</taxon>
        <taxon>Culicini</taxon>
        <taxon>Culex</taxon>
        <taxon>Culex</taxon>
    </lineage>
</organism>
<dbReference type="AlphaFoldDB" id="A0ABD1CRV4"/>